<keyword evidence="3" id="KW-1185">Reference proteome</keyword>
<reference evidence="2" key="1">
    <citation type="submission" date="2013-04" db="EMBL/GenBank/DDBJ databases">
        <authorList>
            <person name="Qu J."/>
            <person name="Murali S.C."/>
            <person name="Bandaranaike D."/>
            <person name="Bellair M."/>
            <person name="Blankenburg K."/>
            <person name="Chao H."/>
            <person name="Dinh H."/>
            <person name="Doddapaneni H."/>
            <person name="Downs B."/>
            <person name="Dugan-Rocha S."/>
            <person name="Elkadiri S."/>
            <person name="Gnanaolivu R.D."/>
            <person name="Hernandez B."/>
            <person name="Javaid M."/>
            <person name="Jayaseelan J.C."/>
            <person name="Lee S."/>
            <person name="Li M."/>
            <person name="Ming W."/>
            <person name="Munidasa M."/>
            <person name="Muniz J."/>
            <person name="Nguyen L."/>
            <person name="Ongeri F."/>
            <person name="Osuji N."/>
            <person name="Pu L.-L."/>
            <person name="Puazo M."/>
            <person name="Qu C."/>
            <person name="Quiroz J."/>
            <person name="Raj R."/>
            <person name="Weissenberger G."/>
            <person name="Xin Y."/>
            <person name="Zou X."/>
            <person name="Han Y."/>
            <person name="Richards S."/>
            <person name="Worley K."/>
            <person name="Muzny D."/>
            <person name="Gibbs R."/>
        </authorList>
    </citation>
    <scope>NUCLEOTIDE SEQUENCE</scope>
    <source>
        <strain evidence="2">Sampled in the wild</strain>
    </source>
</reference>
<dbReference type="Proteomes" id="UP000792457">
    <property type="component" value="Unassembled WGS sequence"/>
</dbReference>
<dbReference type="InterPro" id="IPR048366">
    <property type="entry name" value="TNP-like_GBD"/>
</dbReference>
<gene>
    <name evidence="2" type="ORF">J437_LFUL001686</name>
</gene>
<evidence type="ECO:0000313" key="2">
    <source>
        <dbReference type="EMBL" id="KAG8227142.1"/>
    </source>
</evidence>
<dbReference type="EMBL" id="KZ308312">
    <property type="protein sequence ID" value="KAG8227142.1"/>
    <property type="molecule type" value="Genomic_DNA"/>
</dbReference>
<name>A0A8K0K3R8_LADFU</name>
<accession>A0A8K0K3R8</accession>
<comment type="caution">
    <text evidence="2">The sequence shown here is derived from an EMBL/GenBank/DDBJ whole genome shotgun (WGS) entry which is preliminary data.</text>
</comment>
<dbReference type="OrthoDB" id="6485269at2759"/>
<protein>
    <recommendedName>
        <fullName evidence="1">Transposable element P transposase-like GTP-binding insertion domain-containing protein</fullName>
    </recommendedName>
</protein>
<sequence length="181" mass="19815">MVTSSLSTCETNVATSFSNSVAQGLQLVHKHKVSGLEEIDGTADFCQQMNAMFDALNRNKPSLGVRVDSADCLVLKQSLVWLDDWETERNAGHICAIKFLTSTIAEGLRITLNSMIGMIPYLQKFGFAHVFKGKVNQDSLCVCLRFFCAVRIAAGANDHPAAVTFLQLYNLLAVYGVLKPP</sequence>
<reference evidence="2" key="2">
    <citation type="submission" date="2017-10" db="EMBL/GenBank/DDBJ databases">
        <title>Ladona fulva Genome sequencing and assembly.</title>
        <authorList>
            <person name="Murali S."/>
            <person name="Richards S."/>
            <person name="Bandaranaike D."/>
            <person name="Bellair M."/>
            <person name="Blankenburg K."/>
            <person name="Chao H."/>
            <person name="Dinh H."/>
            <person name="Doddapaneni H."/>
            <person name="Dugan-Rocha S."/>
            <person name="Elkadiri S."/>
            <person name="Gnanaolivu R."/>
            <person name="Hernandez B."/>
            <person name="Skinner E."/>
            <person name="Javaid M."/>
            <person name="Lee S."/>
            <person name="Li M."/>
            <person name="Ming W."/>
            <person name="Munidasa M."/>
            <person name="Muniz J."/>
            <person name="Nguyen L."/>
            <person name="Hughes D."/>
            <person name="Osuji N."/>
            <person name="Pu L.-L."/>
            <person name="Puazo M."/>
            <person name="Qu C."/>
            <person name="Quiroz J."/>
            <person name="Raj R."/>
            <person name="Weissenberger G."/>
            <person name="Xin Y."/>
            <person name="Zou X."/>
            <person name="Han Y."/>
            <person name="Worley K."/>
            <person name="Muzny D."/>
            <person name="Gibbs R."/>
        </authorList>
    </citation>
    <scope>NUCLEOTIDE SEQUENCE</scope>
    <source>
        <strain evidence="2">Sampled in the wild</strain>
    </source>
</reference>
<evidence type="ECO:0000313" key="3">
    <source>
        <dbReference type="Proteomes" id="UP000792457"/>
    </source>
</evidence>
<proteinExistence type="predicted"/>
<evidence type="ECO:0000259" key="1">
    <source>
        <dbReference type="Pfam" id="PF21788"/>
    </source>
</evidence>
<feature type="domain" description="Transposable element P transposase-like GTP-binding insertion" evidence="1">
    <location>
        <begin position="14"/>
        <end position="61"/>
    </location>
</feature>
<dbReference type="AlphaFoldDB" id="A0A8K0K3R8"/>
<organism evidence="2 3">
    <name type="scientific">Ladona fulva</name>
    <name type="common">Scarce chaser dragonfly</name>
    <name type="synonym">Libellula fulva</name>
    <dbReference type="NCBI Taxonomy" id="123851"/>
    <lineage>
        <taxon>Eukaryota</taxon>
        <taxon>Metazoa</taxon>
        <taxon>Ecdysozoa</taxon>
        <taxon>Arthropoda</taxon>
        <taxon>Hexapoda</taxon>
        <taxon>Insecta</taxon>
        <taxon>Pterygota</taxon>
        <taxon>Palaeoptera</taxon>
        <taxon>Odonata</taxon>
        <taxon>Epiprocta</taxon>
        <taxon>Anisoptera</taxon>
        <taxon>Libelluloidea</taxon>
        <taxon>Libellulidae</taxon>
        <taxon>Ladona</taxon>
    </lineage>
</organism>
<dbReference type="Pfam" id="PF21788">
    <property type="entry name" value="TNP-like_GBD"/>
    <property type="match status" value="1"/>
</dbReference>